<dbReference type="Proteomes" id="UP001178461">
    <property type="component" value="Chromosome 5"/>
</dbReference>
<accession>A0AA35K9I1</accession>
<sequence length="105" mass="11348">MPCVQKSHTLSNMPRWLTLRIGKNSAIPHVPQNQACCAEAGRGGGGGGDDDKKARLRRGSGASERASEASVACCSRRLTPMTSKAAQRDHPRTRVGFLHTQVYVF</sequence>
<dbReference type="EMBL" id="OX395130">
    <property type="protein sequence ID" value="CAI5774045.1"/>
    <property type="molecule type" value="Genomic_DNA"/>
</dbReference>
<organism evidence="2 3">
    <name type="scientific">Podarcis lilfordi</name>
    <name type="common">Lilford's wall lizard</name>
    <dbReference type="NCBI Taxonomy" id="74358"/>
    <lineage>
        <taxon>Eukaryota</taxon>
        <taxon>Metazoa</taxon>
        <taxon>Chordata</taxon>
        <taxon>Craniata</taxon>
        <taxon>Vertebrata</taxon>
        <taxon>Euteleostomi</taxon>
        <taxon>Lepidosauria</taxon>
        <taxon>Squamata</taxon>
        <taxon>Bifurcata</taxon>
        <taxon>Unidentata</taxon>
        <taxon>Episquamata</taxon>
        <taxon>Laterata</taxon>
        <taxon>Lacertibaenia</taxon>
        <taxon>Lacertidae</taxon>
        <taxon>Podarcis</taxon>
    </lineage>
</organism>
<reference evidence="2" key="1">
    <citation type="submission" date="2022-12" db="EMBL/GenBank/DDBJ databases">
        <authorList>
            <person name="Alioto T."/>
            <person name="Alioto T."/>
            <person name="Gomez Garrido J."/>
        </authorList>
    </citation>
    <scope>NUCLEOTIDE SEQUENCE</scope>
</reference>
<evidence type="ECO:0000256" key="1">
    <source>
        <dbReference type="SAM" id="MobiDB-lite"/>
    </source>
</evidence>
<keyword evidence="3" id="KW-1185">Reference proteome</keyword>
<dbReference type="AlphaFoldDB" id="A0AA35K9I1"/>
<protein>
    <submittedName>
        <fullName evidence="2">Uncharacterized protein</fullName>
    </submittedName>
</protein>
<gene>
    <name evidence="2" type="ORF">PODLI_1B036057</name>
</gene>
<proteinExistence type="predicted"/>
<feature type="region of interest" description="Disordered" evidence="1">
    <location>
        <begin position="38"/>
        <end position="68"/>
    </location>
</feature>
<evidence type="ECO:0000313" key="2">
    <source>
        <dbReference type="EMBL" id="CAI5774045.1"/>
    </source>
</evidence>
<feature type="compositionally biased region" description="Low complexity" evidence="1">
    <location>
        <begin position="59"/>
        <end position="68"/>
    </location>
</feature>
<evidence type="ECO:0000313" key="3">
    <source>
        <dbReference type="Proteomes" id="UP001178461"/>
    </source>
</evidence>
<name>A0AA35K9I1_9SAUR</name>